<gene>
    <name evidence="1" type="ORF">FPOA_08175</name>
</gene>
<dbReference type="EMBL" id="LYXU01000003">
    <property type="protein sequence ID" value="OBS21839.1"/>
    <property type="molecule type" value="Genomic_DNA"/>
</dbReference>
<comment type="caution">
    <text evidence="1">The sequence shown here is derived from an EMBL/GenBank/DDBJ whole genome shotgun (WGS) entry which is preliminary data.</text>
</comment>
<organism evidence="1 2">
    <name type="scientific">Fusarium poae</name>
    <dbReference type="NCBI Taxonomy" id="36050"/>
    <lineage>
        <taxon>Eukaryota</taxon>
        <taxon>Fungi</taxon>
        <taxon>Dikarya</taxon>
        <taxon>Ascomycota</taxon>
        <taxon>Pezizomycotina</taxon>
        <taxon>Sordariomycetes</taxon>
        <taxon>Hypocreomycetidae</taxon>
        <taxon>Hypocreales</taxon>
        <taxon>Nectriaceae</taxon>
        <taxon>Fusarium</taxon>
    </lineage>
</organism>
<reference evidence="1 2" key="1">
    <citation type="submission" date="2016-06" db="EMBL/GenBank/DDBJ databases">
        <title>Living apart together: crosstalk between the core and supernumerary genomes in a fungal plant pathogen.</title>
        <authorList>
            <person name="Vanheule A."/>
            <person name="Audenaert K."/>
            <person name="Warris S."/>
            <person name="Van De Geest H."/>
            <person name="Schijlen E."/>
            <person name="Hofte M."/>
            <person name="De Saeger S."/>
            <person name="Haesaert G."/>
            <person name="Waalwijk C."/>
            <person name="Van Der Lee T."/>
        </authorList>
    </citation>
    <scope>NUCLEOTIDE SEQUENCE [LARGE SCALE GENOMIC DNA]</scope>
    <source>
        <strain evidence="1 2">2516</strain>
    </source>
</reference>
<proteinExistence type="predicted"/>
<dbReference type="Proteomes" id="UP000091967">
    <property type="component" value="Unassembled WGS sequence"/>
</dbReference>
<protein>
    <submittedName>
        <fullName evidence="1">Uncharacterized protein</fullName>
    </submittedName>
</protein>
<accession>A0A1B8AMP9</accession>
<sequence length="88" mass="10726">MDEIRRILHNTVRETLSVPRRQILLNFKMHRSMHYLKLDSTQDVGIFHINQWTTRWRFNVKSWRLIVGPVVPFYVSFGNWKNFPTQLN</sequence>
<dbReference type="AlphaFoldDB" id="A0A1B8AMP9"/>
<keyword evidence="2" id="KW-1185">Reference proteome</keyword>
<name>A0A1B8AMP9_FUSPO</name>
<evidence type="ECO:0000313" key="2">
    <source>
        <dbReference type="Proteomes" id="UP000091967"/>
    </source>
</evidence>
<evidence type="ECO:0000313" key="1">
    <source>
        <dbReference type="EMBL" id="OBS21839.1"/>
    </source>
</evidence>